<accession>A0A2G2Z468</accession>
<evidence type="ECO:0000313" key="4">
    <source>
        <dbReference type="Proteomes" id="UP000222542"/>
    </source>
</evidence>
<dbReference type="Proteomes" id="UP000222542">
    <property type="component" value="Unassembled WGS sequence"/>
</dbReference>
<sequence length="99" mass="11519">MFIMNNCEELMPEYLGFVKGVVDSDYLSLNISGEMRQQNKILKVIRNNLVKKCIEMFNEIAKTKADQLADIFTKALPKFRFETLREQLGVTSKHLKEEC</sequence>
<dbReference type="InterPro" id="IPR001404">
    <property type="entry name" value="Hsp90_fam"/>
</dbReference>
<dbReference type="GO" id="GO:0140662">
    <property type="term" value="F:ATP-dependent protein folding chaperone"/>
    <property type="evidence" value="ECO:0007669"/>
    <property type="project" value="InterPro"/>
</dbReference>
<comment type="similarity">
    <text evidence="1">Belongs to the heat shock protein 90 family.</text>
</comment>
<dbReference type="STRING" id="4072.A0A2G2Z468"/>
<reference evidence="3 4" key="1">
    <citation type="journal article" date="2014" name="Nat. Genet.">
        <title>Genome sequence of the hot pepper provides insights into the evolution of pungency in Capsicum species.</title>
        <authorList>
            <person name="Kim S."/>
            <person name="Park M."/>
            <person name="Yeom S.I."/>
            <person name="Kim Y.M."/>
            <person name="Lee J.M."/>
            <person name="Lee H.A."/>
            <person name="Seo E."/>
            <person name="Choi J."/>
            <person name="Cheong K."/>
            <person name="Kim K.T."/>
            <person name="Jung K."/>
            <person name="Lee G.W."/>
            <person name="Oh S.K."/>
            <person name="Bae C."/>
            <person name="Kim S.B."/>
            <person name="Lee H.Y."/>
            <person name="Kim S.Y."/>
            <person name="Kim M.S."/>
            <person name="Kang B.C."/>
            <person name="Jo Y.D."/>
            <person name="Yang H.B."/>
            <person name="Jeong H.J."/>
            <person name="Kang W.H."/>
            <person name="Kwon J.K."/>
            <person name="Shin C."/>
            <person name="Lim J.Y."/>
            <person name="Park J.H."/>
            <person name="Huh J.H."/>
            <person name="Kim J.S."/>
            <person name="Kim B.D."/>
            <person name="Cohen O."/>
            <person name="Paran I."/>
            <person name="Suh M.C."/>
            <person name="Lee S.B."/>
            <person name="Kim Y.K."/>
            <person name="Shin Y."/>
            <person name="Noh S.J."/>
            <person name="Park J."/>
            <person name="Seo Y.S."/>
            <person name="Kwon S.Y."/>
            <person name="Kim H.A."/>
            <person name="Park J.M."/>
            <person name="Kim H.J."/>
            <person name="Choi S.B."/>
            <person name="Bosland P.W."/>
            <person name="Reeves G."/>
            <person name="Jo S.H."/>
            <person name="Lee B.W."/>
            <person name="Cho H.T."/>
            <person name="Choi H.S."/>
            <person name="Lee M.S."/>
            <person name="Yu Y."/>
            <person name="Do Choi Y."/>
            <person name="Park B.S."/>
            <person name="van Deynze A."/>
            <person name="Ashrafi H."/>
            <person name="Hill T."/>
            <person name="Kim W.T."/>
            <person name="Pai H.S."/>
            <person name="Ahn H.K."/>
            <person name="Yeam I."/>
            <person name="Giovannoni J.J."/>
            <person name="Rose J.K."/>
            <person name="Sorensen I."/>
            <person name="Lee S.J."/>
            <person name="Kim R.W."/>
            <person name="Choi I.Y."/>
            <person name="Choi B.S."/>
            <person name="Lim J.S."/>
            <person name="Lee Y.H."/>
            <person name="Choi D."/>
        </authorList>
    </citation>
    <scope>NUCLEOTIDE SEQUENCE [LARGE SCALE GENOMIC DNA]</scope>
    <source>
        <strain evidence="4">cv. CM334</strain>
    </source>
</reference>
<dbReference type="Gramene" id="PHT76786">
    <property type="protein sequence ID" value="PHT76786"/>
    <property type="gene ID" value="T459_20308"/>
</dbReference>
<dbReference type="SUPFAM" id="SSF54211">
    <property type="entry name" value="Ribosomal protein S5 domain 2-like"/>
    <property type="match status" value="1"/>
</dbReference>
<evidence type="ECO:0000256" key="2">
    <source>
        <dbReference type="ARBA" id="ARBA00023186"/>
    </source>
</evidence>
<keyword evidence="4" id="KW-1185">Reference proteome</keyword>
<dbReference type="GO" id="GO:0016887">
    <property type="term" value="F:ATP hydrolysis activity"/>
    <property type="evidence" value="ECO:0007669"/>
    <property type="project" value="InterPro"/>
</dbReference>
<evidence type="ECO:0000313" key="3">
    <source>
        <dbReference type="EMBL" id="PHT76786.1"/>
    </source>
</evidence>
<protein>
    <recommendedName>
        <fullName evidence="5">Heat shock protein 82</fullName>
    </recommendedName>
</protein>
<dbReference type="AlphaFoldDB" id="A0A2G2Z468"/>
<dbReference type="InterPro" id="IPR020568">
    <property type="entry name" value="Ribosomal_Su5_D2-typ_SF"/>
</dbReference>
<dbReference type="GO" id="GO:0051082">
    <property type="term" value="F:unfolded protein binding"/>
    <property type="evidence" value="ECO:0007669"/>
    <property type="project" value="InterPro"/>
</dbReference>
<dbReference type="GO" id="GO:0005524">
    <property type="term" value="F:ATP binding"/>
    <property type="evidence" value="ECO:0007669"/>
    <property type="project" value="InterPro"/>
</dbReference>
<proteinExistence type="inferred from homology"/>
<organism evidence="3 4">
    <name type="scientific">Capsicum annuum</name>
    <name type="common">Capsicum pepper</name>
    <dbReference type="NCBI Taxonomy" id="4072"/>
    <lineage>
        <taxon>Eukaryota</taxon>
        <taxon>Viridiplantae</taxon>
        <taxon>Streptophyta</taxon>
        <taxon>Embryophyta</taxon>
        <taxon>Tracheophyta</taxon>
        <taxon>Spermatophyta</taxon>
        <taxon>Magnoliopsida</taxon>
        <taxon>eudicotyledons</taxon>
        <taxon>Gunneridae</taxon>
        <taxon>Pentapetalae</taxon>
        <taxon>asterids</taxon>
        <taxon>lamiids</taxon>
        <taxon>Solanales</taxon>
        <taxon>Solanaceae</taxon>
        <taxon>Solanoideae</taxon>
        <taxon>Capsiceae</taxon>
        <taxon>Capsicum</taxon>
    </lineage>
</organism>
<dbReference type="Gene3D" id="3.30.230.80">
    <property type="match status" value="1"/>
</dbReference>
<evidence type="ECO:0000256" key="1">
    <source>
        <dbReference type="ARBA" id="ARBA00008239"/>
    </source>
</evidence>
<reference evidence="3 4" key="2">
    <citation type="journal article" date="2017" name="Genome Biol.">
        <title>New reference genome sequences of hot pepper reveal the massive evolution of plant disease-resistance genes by retroduplication.</title>
        <authorList>
            <person name="Kim S."/>
            <person name="Park J."/>
            <person name="Yeom S.I."/>
            <person name="Kim Y.M."/>
            <person name="Seo E."/>
            <person name="Kim K.T."/>
            <person name="Kim M.S."/>
            <person name="Lee J.M."/>
            <person name="Cheong K."/>
            <person name="Shin H.S."/>
            <person name="Kim S.B."/>
            <person name="Han K."/>
            <person name="Lee J."/>
            <person name="Park M."/>
            <person name="Lee H.A."/>
            <person name="Lee H.Y."/>
            <person name="Lee Y."/>
            <person name="Oh S."/>
            <person name="Lee J.H."/>
            <person name="Choi E."/>
            <person name="Choi E."/>
            <person name="Lee S.E."/>
            <person name="Jeon J."/>
            <person name="Kim H."/>
            <person name="Choi G."/>
            <person name="Song H."/>
            <person name="Lee J."/>
            <person name="Lee S.C."/>
            <person name="Kwon J.K."/>
            <person name="Lee H.Y."/>
            <person name="Koo N."/>
            <person name="Hong Y."/>
            <person name="Kim R.W."/>
            <person name="Kang W.H."/>
            <person name="Huh J.H."/>
            <person name="Kang B.C."/>
            <person name="Yang T.J."/>
            <person name="Lee Y.H."/>
            <person name="Bennetzen J.L."/>
            <person name="Choi D."/>
        </authorList>
    </citation>
    <scope>NUCLEOTIDE SEQUENCE [LARGE SCALE GENOMIC DNA]</scope>
    <source>
        <strain evidence="4">cv. CM334</strain>
    </source>
</reference>
<gene>
    <name evidence="3" type="ORF">T459_20308</name>
</gene>
<comment type="caution">
    <text evidence="3">The sequence shown here is derived from an EMBL/GenBank/DDBJ whole genome shotgun (WGS) entry which is preliminary data.</text>
</comment>
<dbReference type="PANTHER" id="PTHR11528">
    <property type="entry name" value="HEAT SHOCK PROTEIN 90 FAMILY MEMBER"/>
    <property type="match status" value="1"/>
</dbReference>
<name>A0A2G2Z468_CAPAN</name>
<keyword evidence="2" id="KW-0143">Chaperone</keyword>
<dbReference type="EMBL" id="AYRZ02000007">
    <property type="protein sequence ID" value="PHT76786.1"/>
    <property type="molecule type" value="Genomic_DNA"/>
</dbReference>
<dbReference type="Pfam" id="PF00183">
    <property type="entry name" value="HSP90"/>
    <property type="match status" value="1"/>
</dbReference>
<evidence type="ECO:0008006" key="5">
    <source>
        <dbReference type="Google" id="ProtNLM"/>
    </source>
</evidence>